<evidence type="ECO:0000256" key="1">
    <source>
        <dbReference type="ARBA" id="ARBA00038069"/>
    </source>
</evidence>
<feature type="non-terminal residue" evidence="3">
    <location>
        <position position="1"/>
    </location>
</feature>
<keyword evidence="4" id="KW-1185">Reference proteome</keyword>
<dbReference type="GO" id="GO:0004866">
    <property type="term" value="F:endopeptidase inhibitor activity"/>
    <property type="evidence" value="ECO:0007669"/>
    <property type="project" value="TreeGrafter"/>
</dbReference>
<gene>
    <name evidence="3" type="ORF">AWRI4233_LOCUS8931</name>
</gene>
<dbReference type="AlphaFoldDB" id="A0A9N8KBZ6"/>
<evidence type="ECO:0000313" key="4">
    <source>
        <dbReference type="Proteomes" id="UP000714618"/>
    </source>
</evidence>
<dbReference type="Gene3D" id="3.30.70.80">
    <property type="entry name" value="Peptidase S8 propeptide/proteinase inhibitor I9"/>
    <property type="match status" value="1"/>
</dbReference>
<protein>
    <recommendedName>
        <fullName evidence="5">Inhibitor I9 domain-containing protein</fullName>
    </recommendedName>
</protein>
<comment type="similarity">
    <text evidence="1">Belongs to the protease inhibitor I9 family.</text>
</comment>
<dbReference type="SUPFAM" id="SSF54897">
    <property type="entry name" value="Protease propeptides/inhibitors"/>
    <property type="match status" value="1"/>
</dbReference>
<dbReference type="Proteomes" id="UP000714618">
    <property type="component" value="Unassembled WGS sequence"/>
</dbReference>
<reference evidence="3" key="1">
    <citation type="submission" date="2020-06" db="EMBL/GenBank/DDBJ databases">
        <authorList>
            <person name="Onetto C."/>
        </authorList>
    </citation>
    <scope>NUCLEOTIDE SEQUENCE</scope>
</reference>
<feature type="region of interest" description="Disordered" evidence="2">
    <location>
        <begin position="107"/>
        <end position="127"/>
    </location>
</feature>
<feature type="compositionally biased region" description="Basic and acidic residues" evidence="2">
    <location>
        <begin position="116"/>
        <end position="127"/>
    </location>
</feature>
<dbReference type="OrthoDB" id="5518345at2759"/>
<comment type="caution">
    <text evidence="3">The sequence shown here is derived from an EMBL/GenBank/DDBJ whole genome shotgun (WGS) entry which is preliminary data.</text>
</comment>
<dbReference type="EMBL" id="CAIJEO010000011">
    <property type="protein sequence ID" value="CAD0100106.1"/>
    <property type="molecule type" value="Genomic_DNA"/>
</dbReference>
<dbReference type="InterPro" id="IPR052471">
    <property type="entry name" value="PBI_I9"/>
</dbReference>
<sequence length="127" mass="14082">ALMPAFFLKANTRLLSSSLRYSFSTASTSHISFTSRLNMPSINVSLKDGADASQLDAAKKQVTDQGGKITTEFKLIKGFTYAFPPWTIVPHEQRLTPHSAEFPEDKVHTLSSNDHINVENDGEVRTQ</sequence>
<dbReference type="PANTHER" id="PTHR28288:SF2">
    <property type="entry name" value="PROTEASE B INHIBITOR 2"/>
    <property type="match status" value="1"/>
</dbReference>
<accession>A0A9N8KBZ6</accession>
<dbReference type="InterPro" id="IPR037045">
    <property type="entry name" value="S8pro/Inhibitor_I9_sf"/>
</dbReference>
<name>A0A9N8KBZ6_9PEZI</name>
<dbReference type="GO" id="GO:0042144">
    <property type="term" value="P:vacuole fusion, non-autophagic"/>
    <property type="evidence" value="ECO:0007669"/>
    <property type="project" value="TreeGrafter"/>
</dbReference>
<organism evidence="3 4">
    <name type="scientific">Aureobasidium mustum</name>
    <dbReference type="NCBI Taxonomy" id="2773714"/>
    <lineage>
        <taxon>Eukaryota</taxon>
        <taxon>Fungi</taxon>
        <taxon>Dikarya</taxon>
        <taxon>Ascomycota</taxon>
        <taxon>Pezizomycotina</taxon>
        <taxon>Dothideomycetes</taxon>
        <taxon>Dothideomycetidae</taxon>
        <taxon>Dothideales</taxon>
        <taxon>Saccotheciaceae</taxon>
        <taxon>Aureobasidium</taxon>
    </lineage>
</organism>
<evidence type="ECO:0008006" key="5">
    <source>
        <dbReference type="Google" id="ProtNLM"/>
    </source>
</evidence>
<proteinExistence type="inferred from homology"/>
<evidence type="ECO:0000256" key="2">
    <source>
        <dbReference type="SAM" id="MobiDB-lite"/>
    </source>
</evidence>
<evidence type="ECO:0000313" key="3">
    <source>
        <dbReference type="EMBL" id="CAD0100106.1"/>
    </source>
</evidence>
<dbReference type="PANTHER" id="PTHR28288">
    <property type="entry name" value="PROTEASE B INHIBITOR 2"/>
    <property type="match status" value="1"/>
</dbReference>